<accession>A0AAN9I773</accession>
<feature type="transmembrane region" description="Helical" evidence="1">
    <location>
        <begin position="46"/>
        <end position="65"/>
    </location>
</feature>
<feature type="transmembrane region" description="Helical" evidence="1">
    <location>
        <begin position="12"/>
        <end position="31"/>
    </location>
</feature>
<proteinExistence type="predicted"/>
<reference evidence="2 3" key="1">
    <citation type="submission" date="2024-01" db="EMBL/GenBank/DDBJ databases">
        <title>The genomes of 5 underutilized Papilionoideae crops provide insights into root nodulation and disease resistanc.</title>
        <authorList>
            <person name="Yuan L."/>
        </authorList>
    </citation>
    <scope>NUCLEOTIDE SEQUENCE [LARGE SCALE GENOMIC DNA]</scope>
    <source>
        <strain evidence="2">ZHUSHIDOU_FW_LH</strain>
        <tissue evidence="2">Leaf</tissue>
    </source>
</reference>
<dbReference type="AlphaFoldDB" id="A0AAN9I773"/>
<gene>
    <name evidence="2" type="ORF">RIF29_21440</name>
</gene>
<keyword evidence="1" id="KW-0472">Membrane</keyword>
<keyword evidence="1" id="KW-1133">Transmembrane helix</keyword>
<evidence type="ECO:0000256" key="1">
    <source>
        <dbReference type="SAM" id="Phobius"/>
    </source>
</evidence>
<keyword evidence="1" id="KW-0812">Transmembrane</keyword>
<dbReference type="EMBL" id="JAYWIO010000004">
    <property type="protein sequence ID" value="KAK7268732.1"/>
    <property type="molecule type" value="Genomic_DNA"/>
</dbReference>
<protein>
    <submittedName>
        <fullName evidence="2">Uncharacterized protein</fullName>
    </submittedName>
</protein>
<dbReference type="Proteomes" id="UP001372338">
    <property type="component" value="Unassembled WGS sequence"/>
</dbReference>
<evidence type="ECO:0000313" key="3">
    <source>
        <dbReference type="Proteomes" id="UP001372338"/>
    </source>
</evidence>
<comment type="caution">
    <text evidence="2">The sequence shown here is derived from an EMBL/GenBank/DDBJ whole genome shotgun (WGS) entry which is preliminary data.</text>
</comment>
<feature type="transmembrane region" description="Helical" evidence="1">
    <location>
        <begin position="86"/>
        <end position="112"/>
    </location>
</feature>
<evidence type="ECO:0000313" key="2">
    <source>
        <dbReference type="EMBL" id="KAK7268732.1"/>
    </source>
</evidence>
<sequence length="153" mass="17495">MERENNSIERPSSLHVTPWVPLLTLSLFPIFSSKSNSPLFPRNNGALPLSISFPLYMVLWFRIGAKKKKKKKNTNTNKRLRFPSQHSIFSCFVSSSGCGVETLFSLLFLIYIKILLSNTMLIINKLFPQKGHTKFRAFSAPPCFFTVNMDSFL</sequence>
<organism evidence="2 3">
    <name type="scientific">Crotalaria pallida</name>
    <name type="common">Smooth rattlebox</name>
    <name type="synonym">Crotalaria striata</name>
    <dbReference type="NCBI Taxonomy" id="3830"/>
    <lineage>
        <taxon>Eukaryota</taxon>
        <taxon>Viridiplantae</taxon>
        <taxon>Streptophyta</taxon>
        <taxon>Embryophyta</taxon>
        <taxon>Tracheophyta</taxon>
        <taxon>Spermatophyta</taxon>
        <taxon>Magnoliopsida</taxon>
        <taxon>eudicotyledons</taxon>
        <taxon>Gunneridae</taxon>
        <taxon>Pentapetalae</taxon>
        <taxon>rosids</taxon>
        <taxon>fabids</taxon>
        <taxon>Fabales</taxon>
        <taxon>Fabaceae</taxon>
        <taxon>Papilionoideae</taxon>
        <taxon>50 kb inversion clade</taxon>
        <taxon>genistoids sensu lato</taxon>
        <taxon>core genistoids</taxon>
        <taxon>Crotalarieae</taxon>
        <taxon>Crotalaria</taxon>
    </lineage>
</organism>
<keyword evidence="3" id="KW-1185">Reference proteome</keyword>
<name>A0AAN9I773_CROPI</name>